<dbReference type="Pfam" id="PF00043">
    <property type="entry name" value="GST_C"/>
    <property type="match status" value="1"/>
</dbReference>
<dbReference type="Pfam" id="PF13409">
    <property type="entry name" value="GST_N_2"/>
    <property type="match status" value="1"/>
</dbReference>
<reference evidence="3" key="1">
    <citation type="journal article" date="2019" name="Int. J. Syst. Evol. Microbiol.">
        <title>The Global Catalogue of Microorganisms (GCM) 10K type strain sequencing project: providing services to taxonomists for standard genome sequencing and annotation.</title>
        <authorList>
            <consortium name="The Broad Institute Genomics Platform"/>
            <consortium name="The Broad Institute Genome Sequencing Center for Infectious Disease"/>
            <person name="Wu L."/>
            <person name="Ma J."/>
        </authorList>
    </citation>
    <scope>NUCLEOTIDE SEQUENCE [LARGE SCALE GENOMIC DNA]</scope>
    <source>
        <strain evidence="3">CECT 8472</strain>
    </source>
</reference>
<dbReference type="Proteomes" id="UP001595799">
    <property type="component" value="Unassembled WGS sequence"/>
</dbReference>
<dbReference type="RefSeq" id="WP_382423785.1">
    <property type="nucleotide sequence ID" value="NZ_JBHSCW010000015.1"/>
</dbReference>
<feature type="domain" description="GST N-terminal" evidence="1">
    <location>
        <begin position="1"/>
        <end position="79"/>
    </location>
</feature>
<proteinExistence type="predicted"/>
<dbReference type="PROSITE" id="PS50404">
    <property type="entry name" value="GST_NTER"/>
    <property type="match status" value="1"/>
</dbReference>
<dbReference type="InterPro" id="IPR004046">
    <property type="entry name" value="GST_C"/>
</dbReference>
<keyword evidence="3" id="KW-1185">Reference proteome</keyword>
<dbReference type="SFLD" id="SFLDG01150">
    <property type="entry name" value="Main.1:_Beta-like"/>
    <property type="match status" value="1"/>
</dbReference>
<dbReference type="SUPFAM" id="SSF47616">
    <property type="entry name" value="GST C-terminal domain-like"/>
    <property type="match status" value="1"/>
</dbReference>
<dbReference type="SFLD" id="SFLDG00358">
    <property type="entry name" value="Main_(cytGST)"/>
    <property type="match status" value="1"/>
</dbReference>
<dbReference type="InterPro" id="IPR040079">
    <property type="entry name" value="Glutathione_S-Trfase"/>
</dbReference>
<protein>
    <submittedName>
        <fullName evidence="2">Glutathione S-transferase family protein</fullName>
    </submittedName>
</protein>
<dbReference type="InterPro" id="IPR036282">
    <property type="entry name" value="Glutathione-S-Trfase_C_sf"/>
</dbReference>
<dbReference type="CDD" id="cd03046">
    <property type="entry name" value="GST_N_GTT1_like"/>
    <property type="match status" value="1"/>
</dbReference>
<sequence>MELFWAPRTRSFYALWALEETGLPHEKIPIDIWSGQQDGADYRAINPMDKVPALRDEGVVVTEAPAICAYLADKAPDSGLAPPLEDPRRGAYYRWLFFAAGCIEAAYFEKMSGLEVDPRRAGWGSFEQVFETLAGELESREWIATERFTMADLMVAGGLKYGMMLGLLEPRPVFDAYVARCTERPAYRRAEEINEAALAEQG</sequence>
<dbReference type="CDD" id="cd03207">
    <property type="entry name" value="GST_C_8"/>
    <property type="match status" value="1"/>
</dbReference>
<accession>A0ABV8UQX6</accession>
<dbReference type="SFLD" id="SFLDS00019">
    <property type="entry name" value="Glutathione_Transferase_(cytos"/>
    <property type="match status" value="1"/>
</dbReference>
<dbReference type="PANTHER" id="PTHR44051">
    <property type="entry name" value="GLUTATHIONE S-TRANSFERASE-RELATED"/>
    <property type="match status" value="1"/>
</dbReference>
<name>A0ABV8UQX6_9PROT</name>
<dbReference type="EMBL" id="JBHSCW010000015">
    <property type="protein sequence ID" value="MFC4353409.1"/>
    <property type="molecule type" value="Genomic_DNA"/>
</dbReference>
<organism evidence="2 3">
    <name type="scientific">Fodinicurvata halophila</name>
    <dbReference type="NCBI Taxonomy" id="1419723"/>
    <lineage>
        <taxon>Bacteria</taxon>
        <taxon>Pseudomonadati</taxon>
        <taxon>Pseudomonadota</taxon>
        <taxon>Alphaproteobacteria</taxon>
        <taxon>Rhodospirillales</taxon>
        <taxon>Rhodovibrionaceae</taxon>
        <taxon>Fodinicurvata</taxon>
    </lineage>
</organism>
<evidence type="ECO:0000313" key="3">
    <source>
        <dbReference type="Proteomes" id="UP001595799"/>
    </source>
</evidence>
<dbReference type="InterPro" id="IPR004045">
    <property type="entry name" value="Glutathione_S-Trfase_N"/>
</dbReference>
<comment type="caution">
    <text evidence="2">The sequence shown here is derived from an EMBL/GenBank/DDBJ whole genome shotgun (WGS) entry which is preliminary data.</text>
</comment>
<evidence type="ECO:0000313" key="2">
    <source>
        <dbReference type="EMBL" id="MFC4353409.1"/>
    </source>
</evidence>
<dbReference type="InterPro" id="IPR036249">
    <property type="entry name" value="Thioredoxin-like_sf"/>
</dbReference>
<dbReference type="Gene3D" id="3.40.30.10">
    <property type="entry name" value="Glutaredoxin"/>
    <property type="match status" value="1"/>
</dbReference>
<dbReference type="Gene3D" id="1.20.1050.10">
    <property type="match status" value="1"/>
</dbReference>
<dbReference type="PANTHER" id="PTHR44051:SF8">
    <property type="entry name" value="GLUTATHIONE S-TRANSFERASE GSTA"/>
    <property type="match status" value="1"/>
</dbReference>
<gene>
    <name evidence="2" type="ORF">ACFOW6_17845</name>
</gene>
<dbReference type="SUPFAM" id="SSF52833">
    <property type="entry name" value="Thioredoxin-like"/>
    <property type="match status" value="1"/>
</dbReference>
<evidence type="ECO:0000259" key="1">
    <source>
        <dbReference type="PROSITE" id="PS50404"/>
    </source>
</evidence>